<dbReference type="EMBL" id="KV784356">
    <property type="protein sequence ID" value="OEU19046.1"/>
    <property type="molecule type" value="Genomic_DNA"/>
</dbReference>
<gene>
    <name evidence="2" type="ORF">FRACYDRAFT_237338</name>
</gene>
<evidence type="ECO:0000313" key="2">
    <source>
        <dbReference type="EMBL" id="OEU19046.1"/>
    </source>
</evidence>
<protein>
    <submittedName>
        <fullName evidence="2">Uncharacterized protein</fullName>
    </submittedName>
</protein>
<dbReference type="AlphaFoldDB" id="A0A1E7FLL8"/>
<evidence type="ECO:0000256" key="1">
    <source>
        <dbReference type="SAM" id="MobiDB-lite"/>
    </source>
</evidence>
<name>A0A1E7FLL8_9STRA</name>
<dbReference type="InParanoid" id="A0A1E7FLL8"/>
<reference evidence="2 3" key="1">
    <citation type="submission" date="2016-09" db="EMBL/GenBank/DDBJ databases">
        <title>Extensive genetic diversity and differential bi-allelic expression allows diatom success in the polar Southern Ocean.</title>
        <authorList>
            <consortium name="DOE Joint Genome Institute"/>
            <person name="Mock T."/>
            <person name="Otillar R.P."/>
            <person name="Strauss J."/>
            <person name="Dupont C."/>
            <person name="Frickenhaus S."/>
            <person name="Maumus F."/>
            <person name="Mcmullan M."/>
            <person name="Sanges R."/>
            <person name="Schmutz J."/>
            <person name="Toseland A."/>
            <person name="Valas R."/>
            <person name="Veluchamy A."/>
            <person name="Ward B.J."/>
            <person name="Allen A."/>
            <person name="Barry K."/>
            <person name="Falciatore A."/>
            <person name="Ferrante M."/>
            <person name="Fortunato A.E."/>
            <person name="Gloeckner G."/>
            <person name="Gruber A."/>
            <person name="Hipkin R."/>
            <person name="Janech M."/>
            <person name="Kroth P."/>
            <person name="Leese F."/>
            <person name="Lindquist E."/>
            <person name="Lyon B.R."/>
            <person name="Martin J."/>
            <person name="Mayer C."/>
            <person name="Parker M."/>
            <person name="Quesneville H."/>
            <person name="Raymond J."/>
            <person name="Uhlig C."/>
            <person name="Valentin K.U."/>
            <person name="Worden A.Z."/>
            <person name="Armbrust E.V."/>
            <person name="Bowler C."/>
            <person name="Green B."/>
            <person name="Moulton V."/>
            <person name="Van Oosterhout C."/>
            <person name="Grigoriev I."/>
        </authorList>
    </citation>
    <scope>NUCLEOTIDE SEQUENCE [LARGE SCALE GENOMIC DNA]</scope>
    <source>
        <strain evidence="2 3">CCMP1102</strain>
    </source>
</reference>
<organism evidence="2 3">
    <name type="scientific">Fragilariopsis cylindrus CCMP1102</name>
    <dbReference type="NCBI Taxonomy" id="635003"/>
    <lineage>
        <taxon>Eukaryota</taxon>
        <taxon>Sar</taxon>
        <taxon>Stramenopiles</taxon>
        <taxon>Ochrophyta</taxon>
        <taxon>Bacillariophyta</taxon>
        <taxon>Bacillariophyceae</taxon>
        <taxon>Bacillariophycidae</taxon>
        <taxon>Bacillariales</taxon>
        <taxon>Bacillariaceae</taxon>
        <taxon>Fragilariopsis</taxon>
    </lineage>
</organism>
<evidence type="ECO:0000313" key="3">
    <source>
        <dbReference type="Proteomes" id="UP000095751"/>
    </source>
</evidence>
<proteinExistence type="predicted"/>
<feature type="region of interest" description="Disordered" evidence="1">
    <location>
        <begin position="366"/>
        <end position="409"/>
    </location>
</feature>
<dbReference type="Proteomes" id="UP000095751">
    <property type="component" value="Unassembled WGS sequence"/>
</dbReference>
<dbReference type="OrthoDB" id="45793at2759"/>
<accession>A0A1E7FLL8</accession>
<feature type="compositionally biased region" description="Polar residues" evidence="1">
    <location>
        <begin position="251"/>
        <end position="264"/>
    </location>
</feature>
<dbReference type="KEGG" id="fcy:FRACYDRAFT_237338"/>
<keyword evidence="3" id="KW-1185">Reference proteome</keyword>
<feature type="region of interest" description="Disordered" evidence="1">
    <location>
        <begin position="225"/>
        <end position="264"/>
    </location>
</feature>
<sequence length="409" mass="45868">MIMALKAADDDVLLRITTKTRTPSSLAIKNYKNHDSSTTNIDDSTASNSTAITTITTSSSGTSLSEWAIETAAEEDSNSNSSSNVSVNVKTTATNISDGTSTTIIQKQTLSNKEEETKEGEVVIGVEKRKKNVIFSGIKIREYKRSIGDNPTCICGPPLGLDWSYIDIQFDKYNNYNDNFDNFDNSSENRSSDLIPLDEYEKFRFTGYQKRRSREIQYQNEKKLLLEKHSTQKQNQQRRRNSTGGGGKQLQRCSTGGMSSSTTQKEQIKQIKMKFLKLQPITSYKREQIILKETNCTKQDVINTTKKIKVIHNQRQSTAALSEIGLGADNNCILPFIEYIQRKIRRYKSGISKQREQELLWENASNNASNNNASNTKNASNNDASNTASNTKNAPRRSSISNRRISSAS</sequence>